<dbReference type="CDD" id="cd00085">
    <property type="entry name" value="HNHc"/>
    <property type="match status" value="1"/>
</dbReference>
<dbReference type="RefSeq" id="WP_133109764.1">
    <property type="nucleotide sequence ID" value="NZ_SMNA01000014.1"/>
</dbReference>
<protein>
    <submittedName>
        <fullName evidence="3">HNH endonuclease</fullName>
    </submittedName>
</protein>
<organism evidence="3 4">
    <name type="scientific">Occultella glacieicola</name>
    <dbReference type="NCBI Taxonomy" id="2518684"/>
    <lineage>
        <taxon>Bacteria</taxon>
        <taxon>Bacillati</taxon>
        <taxon>Actinomycetota</taxon>
        <taxon>Actinomycetes</taxon>
        <taxon>Micrococcales</taxon>
        <taxon>Ruaniaceae</taxon>
        <taxon>Occultella</taxon>
    </lineage>
</organism>
<keyword evidence="3" id="KW-0255">Endonuclease</keyword>
<reference evidence="3 4" key="1">
    <citation type="submission" date="2019-03" db="EMBL/GenBank/DDBJ databases">
        <title>Genomic features of bacteria from cold environments.</title>
        <authorList>
            <person name="Shen L."/>
        </authorList>
    </citation>
    <scope>NUCLEOTIDE SEQUENCE [LARGE SCALE GENOMIC DNA]</scope>
    <source>
        <strain evidence="4">T3246-1</strain>
    </source>
</reference>
<name>A0ABY2DYS3_9MICO</name>
<dbReference type="GO" id="GO:0004519">
    <property type="term" value="F:endonuclease activity"/>
    <property type="evidence" value="ECO:0007669"/>
    <property type="project" value="UniProtKB-KW"/>
</dbReference>
<dbReference type="EMBL" id="SMNA01000014">
    <property type="protein sequence ID" value="TDE88905.1"/>
    <property type="molecule type" value="Genomic_DNA"/>
</dbReference>
<evidence type="ECO:0000313" key="4">
    <source>
        <dbReference type="Proteomes" id="UP000504882"/>
    </source>
</evidence>
<dbReference type="InterPro" id="IPR003615">
    <property type="entry name" value="HNH_nuc"/>
</dbReference>
<keyword evidence="3" id="KW-0378">Hydrolase</keyword>
<keyword evidence="3" id="KW-0540">Nuclease</keyword>
<dbReference type="SMART" id="SM00507">
    <property type="entry name" value="HNHc"/>
    <property type="match status" value="1"/>
</dbReference>
<evidence type="ECO:0000259" key="2">
    <source>
        <dbReference type="SMART" id="SM00507"/>
    </source>
</evidence>
<evidence type="ECO:0000256" key="1">
    <source>
        <dbReference type="SAM" id="MobiDB-lite"/>
    </source>
</evidence>
<dbReference type="Proteomes" id="UP000504882">
    <property type="component" value="Unassembled WGS sequence"/>
</dbReference>
<feature type="region of interest" description="Disordered" evidence="1">
    <location>
        <begin position="144"/>
        <end position="166"/>
    </location>
</feature>
<comment type="caution">
    <text evidence="3">The sequence shown here is derived from an EMBL/GenBank/DDBJ whole genome shotgun (WGS) entry which is preliminary data.</text>
</comment>
<accession>A0ABY2DYS3</accession>
<gene>
    <name evidence="3" type="ORF">EXU48_21560</name>
</gene>
<proteinExistence type="predicted"/>
<feature type="domain" description="HNH nuclease" evidence="2">
    <location>
        <begin position="60"/>
        <end position="111"/>
    </location>
</feature>
<sequence length="166" mass="17931">MPITTLLGGDAPAYVTSLGPIPAHDARAHAAHSSIRRLLTDPASGTVLDVGTSTYRPPAPLAEHVRHRNPVCVAPGCTQPAIDSELDHTVPYPAGPTAAHNLGPLCKRHHLLKTHAGYRLVQPTPGVFEWTTPTGQRYRKLADGDTFHLEREPEPTLADRDEPPPF</sequence>
<keyword evidence="4" id="KW-1185">Reference proteome</keyword>
<evidence type="ECO:0000313" key="3">
    <source>
        <dbReference type="EMBL" id="TDE88905.1"/>
    </source>
</evidence>